<organism evidence="1">
    <name type="scientific">marine sediment metagenome</name>
    <dbReference type="NCBI Taxonomy" id="412755"/>
    <lineage>
        <taxon>unclassified sequences</taxon>
        <taxon>metagenomes</taxon>
        <taxon>ecological metagenomes</taxon>
    </lineage>
</organism>
<gene>
    <name evidence="1" type="ORF">S06H3_17375</name>
</gene>
<proteinExistence type="predicted"/>
<dbReference type="EMBL" id="BARV01008676">
    <property type="protein sequence ID" value="GAI06733.1"/>
    <property type="molecule type" value="Genomic_DNA"/>
</dbReference>
<sequence length="117" mass="12435">MVTPIHATFTFRGMTGKTYTKDAYISDVANALVNFDSGIGASATSDTFFIAPEPCHLVDVSIITGPTVIGRLQVIRNSVPTGDILDLTTHVSTIAQRPRLMIGFNKGSKVAAIQLAV</sequence>
<reference evidence="1" key="1">
    <citation type="journal article" date="2014" name="Front. Microbiol.">
        <title>High frequency of phylogenetically diverse reductive dehalogenase-homologous genes in deep subseafloor sedimentary metagenomes.</title>
        <authorList>
            <person name="Kawai M."/>
            <person name="Futagami T."/>
            <person name="Toyoda A."/>
            <person name="Takaki Y."/>
            <person name="Nishi S."/>
            <person name="Hori S."/>
            <person name="Arai W."/>
            <person name="Tsubouchi T."/>
            <person name="Morono Y."/>
            <person name="Uchiyama I."/>
            <person name="Ito T."/>
            <person name="Fujiyama A."/>
            <person name="Inagaki F."/>
            <person name="Takami H."/>
        </authorList>
    </citation>
    <scope>NUCLEOTIDE SEQUENCE</scope>
    <source>
        <strain evidence="1">Expedition CK06-06</strain>
    </source>
</reference>
<name>X1KJ68_9ZZZZ</name>
<dbReference type="AlphaFoldDB" id="X1KJ68"/>
<protein>
    <submittedName>
        <fullName evidence="1">Uncharacterized protein</fullName>
    </submittedName>
</protein>
<comment type="caution">
    <text evidence="1">The sequence shown here is derived from an EMBL/GenBank/DDBJ whole genome shotgun (WGS) entry which is preliminary data.</text>
</comment>
<evidence type="ECO:0000313" key="1">
    <source>
        <dbReference type="EMBL" id="GAI06733.1"/>
    </source>
</evidence>
<accession>X1KJ68</accession>